<feature type="region of interest" description="Disordered" evidence="3">
    <location>
        <begin position="23"/>
        <end position="46"/>
    </location>
</feature>
<keyword evidence="6" id="KW-1185">Reference proteome</keyword>
<feature type="compositionally biased region" description="Polar residues" evidence="3">
    <location>
        <begin position="595"/>
        <end position="604"/>
    </location>
</feature>
<feature type="region of interest" description="Disordered" evidence="3">
    <location>
        <begin position="595"/>
        <end position="623"/>
    </location>
</feature>
<feature type="region of interest" description="Disordered" evidence="3">
    <location>
        <begin position="214"/>
        <end position="252"/>
    </location>
</feature>
<dbReference type="OrthoDB" id="1394818at2759"/>
<evidence type="ECO:0000313" key="6">
    <source>
        <dbReference type="Proteomes" id="UP000799750"/>
    </source>
</evidence>
<dbReference type="Pfam" id="PF23598">
    <property type="entry name" value="LRR_14"/>
    <property type="match status" value="1"/>
</dbReference>
<keyword evidence="1" id="KW-0433">Leucine-rich repeat</keyword>
<dbReference type="SUPFAM" id="SSF52075">
    <property type="entry name" value="Outer arm dynein light chain 1"/>
    <property type="match status" value="1"/>
</dbReference>
<dbReference type="InterPro" id="IPR055414">
    <property type="entry name" value="LRR_R13L4/SHOC2-like"/>
</dbReference>
<dbReference type="PROSITE" id="PS51450">
    <property type="entry name" value="LRR"/>
    <property type="match status" value="1"/>
</dbReference>
<feature type="compositionally biased region" description="Basic and acidic residues" evidence="3">
    <location>
        <begin position="23"/>
        <end position="33"/>
    </location>
</feature>
<proteinExistence type="predicted"/>
<protein>
    <recommendedName>
        <fullName evidence="4">Disease resistance R13L4/SHOC-2-like LRR domain-containing protein</fullName>
    </recommendedName>
</protein>
<feature type="domain" description="Disease resistance R13L4/SHOC-2-like LRR" evidence="4">
    <location>
        <begin position="92"/>
        <end position="170"/>
    </location>
</feature>
<dbReference type="AlphaFoldDB" id="A0A6A6QG05"/>
<dbReference type="Proteomes" id="UP000799750">
    <property type="component" value="Unassembled WGS sequence"/>
</dbReference>
<dbReference type="Gene3D" id="3.80.10.10">
    <property type="entry name" value="Ribonuclease Inhibitor"/>
    <property type="match status" value="1"/>
</dbReference>
<evidence type="ECO:0000259" key="4">
    <source>
        <dbReference type="Pfam" id="PF23598"/>
    </source>
</evidence>
<dbReference type="InterPro" id="IPR019487">
    <property type="entry name" value="RAM_signalling_pathway_SOG2"/>
</dbReference>
<feature type="compositionally biased region" description="Polar residues" evidence="3">
    <location>
        <begin position="612"/>
        <end position="623"/>
    </location>
</feature>
<gene>
    <name evidence="5" type="ORF">BU16DRAFT_543238</name>
</gene>
<evidence type="ECO:0000256" key="1">
    <source>
        <dbReference type="ARBA" id="ARBA00022614"/>
    </source>
</evidence>
<keyword evidence="2" id="KW-0677">Repeat</keyword>
<dbReference type="InterPro" id="IPR032675">
    <property type="entry name" value="LRR_dom_sf"/>
</dbReference>
<dbReference type="EMBL" id="MU004196">
    <property type="protein sequence ID" value="KAF2490954.1"/>
    <property type="molecule type" value="Genomic_DNA"/>
</dbReference>
<feature type="region of interest" description="Disordered" evidence="3">
    <location>
        <begin position="378"/>
        <end position="397"/>
    </location>
</feature>
<dbReference type="Pfam" id="PF10428">
    <property type="entry name" value="SOG2"/>
    <property type="match status" value="2"/>
</dbReference>
<name>A0A6A6QG05_9PEZI</name>
<feature type="compositionally biased region" description="Pro residues" evidence="3">
    <location>
        <begin position="284"/>
        <end position="294"/>
    </location>
</feature>
<sequence length="941" mass="103507">MSNDPLKPMTDQDVVALAREAIENSRDEHKRAVAETPGASKDLRQQPGITIDLGHKNIVSLPDEVIDVIRTEIERLALSHNNLSNLPARLPECRRLRYLNVRYNSLREIPLAILQMTSLEILDVSKNKIKTIPEGISNLISLKVLAIQKNKIERLPVGLGEISSLQVLKLDGNPIVFPPPHVCTINDNAPSPSNDNEKDAVIATQVKKYMRQYASDISNKQRRRVESEGSESESNVETPRPSKRAVPGRFPVKPSISNLDMFAGPLSEQSAYQTGLYQSELRPNPSPGPPPPIPTRSHYREQSQQNSSLSRGPPVAPLVLSNGNNERNRSQSEGAGSATIRAKRMGIYTHKTSDLGPVDELRRNSHFRGFSQGLVLSSNGANNGSSGPATAGAYGDMGTQRPLIHRPLSDLLEHKRRSRAPDVVVEAAKSFLYAMSQLHDTMLSLMRAIKKDRSRGGYRREELPRRFTIAYLQIKKLSELLRRFDTLAEEDEDDAHKLSASIHQTCQKSLAQFLLVNVLIAENAHAIGSEGDPRFMRSFLFLQTGSMIELRKACEVLGVNFKGTPTTGRKLQSSNRSMPPAREPRPLVVRRFQTTPPSQRTAQYSMPPPVSLHSNESSRTNTLTSISAATPRSGESFLTASTMSRTNTMQSSFDDPDEEAQFDRIYIKLKTACDQCQKNVPQILRSFRRTYETERSRLDSEDLKMKVLMRLIETADSVVGVARTLSERLSEIKLKDAVARSQRDFWQQCTLLTKAWNDMAAAIAGEGRRVGLLAEDVKILMKPTHHAVKDAGLMINNSLWSYLAHSAPNAGGPMGPPGLQSLTSKTQPPKFYSNQSSFSTSHAPGFPGPINTSITPAASTYSAISNYSATSFTSQSSAGGSSMGYVTPVPATPLSAALGAAAQATVPNTPNQLPGQNNTGPFAGNVFERADRLAQQPYRRI</sequence>
<dbReference type="SMART" id="SM00369">
    <property type="entry name" value="LRR_TYP"/>
    <property type="match status" value="3"/>
</dbReference>
<dbReference type="InterPro" id="IPR050216">
    <property type="entry name" value="LRR_domain-containing"/>
</dbReference>
<dbReference type="InterPro" id="IPR003591">
    <property type="entry name" value="Leu-rich_rpt_typical-subtyp"/>
</dbReference>
<dbReference type="PANTHER" id="PTHR48051:SF46">
    <property type="entry name" value="LEUCINE RICH REPEAT-CONTAINING DOMAIN PROTEIN"/>
    <property type="match status" value="1"/>
</dbReference>
<dbReference type="PANTHER" id="PTHR48051">
    <property type="match status" value="1"/>
</dbReference>
<dbReference type="InterPro" id="IPR001611">
    <property type="entry name" value="Leu-rich_rpt"/>
</dbReference>
<accession>A0A6A6QG05</accession>
<reference evidence="5" key="1">
    <citation type="journal article" date="2020" name="Stud. Mycol.">
        <title>101 Dothideomycetes genomes: a test case for predicting lifestyles and emergence of pathogens.</title>
        <authorList>
            <person name="Haridas S."/>
            <person name="Albert R."/>
            <person name="Binder M."/>
            <person name="Bloem J."/>
            <person name="Labutti K."/>
            <person name="Salamov A."/>
            <person name="Andreopoulos B."/>
            <person name="Baker S."/>
            <person name="Barry K."/>
            <person name="Bills G."/>
            <person name="Bluhm B."/>
            <person name="Cannon C."/>
            <person name="Castanera R."/>
            <person name="Culley D."/>
            <person name="Daum C."/>
            <person name="Ezra D."/>
            <person name="Gonzalez J."/>
            <person name="Henrissat B."/>
            <person name="Kuo A."/>
            <person name="Liang C."/>
            <person name="Lipzen A."/>
            <person name="Lutzoni F."/>
            <person name="Magnuson J."/>
            <person name="Mondo S."/>
            <person name="Nolan M."/>
            <person name="Ohm R."/>
            <person name="Pangilinan J."/>
            <person name="Park H.-J."/>
            <person name="Ramirez L."/>
            <person name="Alfaro M."/>
            <person name="Sun H."/>
            <person name="Tritt A."/>
            <person name="Yoshinaga Y."/>
            <person name="Zwiers L.-H."/>
            <person name="Turgeon B."/>
            <person name="Goodwin S."/>
            <person name="Spatafora J."/>
            <person name="Crous P."/>
            <person name="Grigoriev I."/>
        </authorList>
    </citation>
    <scope>NUCLEOTIDE SEQUENCE</scope>
    <source>
        <strain evidence="5">CBS 269.34</strain>
    </source>
</reference>
<feature type="compositionally biased region" description="Low complexity" evidence="3">
    <location>
        <begin position="378"/>
        <end position="393"/>
    </location>
</feature>
<feature type="region of interest" description="Disordered" evidence="3">
    <location>
        <begin position="278"/>
        <end position="344"/>
    </location>
</feature>
<evidence type="ECO:0000313" key="5">
    <source>
        <dbReference type="EMBL" id="KAF2490954.1"/>
    </source>
</evidence>
<evidence type="ECO:0000256" key="2">
    <source>
        <dbReference type="ARBA" id="ARBA00022737"/>
    </source>
</evidence>
<dbReference type="GO" id="GO:0005737">
    <property type="term" value="C:cytoplasm"/>
    <property type="evidence" value="ECO:0007669"/>
    <property type="project" value="TreeGrafter"/>
</dbReference>
<evidence type="ECO:0000256" key="3">
    <source>
        <dbReference type="SAM" id="MobiDB-lite"/>
    </source>
</evidence>
<organism evidence="5 6">
    <name type="scientific">Lophium mytilinum</name>
    <dbReference type="NCBI Taxonomy" id="390894"/>
    <lineage>
        <taxon>Eukaryota</taxon>
        <taxon>Fungi</taxon>
        <taxon>Dikarya</taxon>
        <taxon>Ascomycota</taxon>
        <taxon>Pezizomycotina</taxon>
        <taxon>Dothideomycetes</taxon>
        <taxon>Pleosporomycetidae</taxon>
        <taxon>Mytilinidiales</taxon>
        <taxon>Mytilinidiaceae</taxon>
        <taxon>Lophium</taxon>
    </lineage>
</organism>